<reference evidence="2" key="1">
    <citation type="submission" date="2020-09" db="EMBL/GenBank/DDBJ databases">
        <title>Genome-Enabled Discovery of Anthraquinone Biosynthesis in Senna tora.</title>
        <authorList>
            <person name="Kang S.-H."/>
            <person name="Pandey R.P."/>
            <person name="Lee C.-M."/>
            <person name="Sim J.-S."/>
            <person name="Jeong J.-T."/>
            <person name="Choi B.-S."/>
            <person name="Jung M."/>
            <person name="Ginzburg D."/>
            <person name="Zhao K."/>
            <person name="Won S.Y."/>
            <person name="Oh T.-J."/>
            <person name="Yu Y."/>
            <person name="Kim N.-H."/>
            <person name="Lee O.R."/>
            <person name="Lee T.-H."/>
            <person name="Bashyal P."/>
            <person name="Kim T.-S."/>
            <person name="Lee W.-H."/>
            <person name="Kawkins C."/>
            <person name="Kim C.-K."/>
            <person name="Kim J.S."/>
            <person name="Ahn B.O."/>
            <person name="Rhee S.Y."/>
            <person name="Sohng J.K."/>
        </authorList>
    </citation>
    <scope>NUCLEOTIDE SEQUENCE</scope>
    <source>
        <tissue evidence="2">Leaf</tissue>
    </source>
</reference>
<evidence type="ECO:0000313" key="2">
    <source>
        <dbReference type="EMBL" id="KAF7820164.1"/>
    </source>
</evidence>
<dbReference type="AlphaFoldDB" id="A0A834TFQ0"/>
<gene>
    <name evidence="2" type="ORF">G2W53_025619</name>
</gene>
<proteinExistence type="predicted"/>
<name>A0A834TFQ0_9FABA</name>
<comment type="caution">
    <text evidence="2">The sequence shown here is derived from an EMBL/GenBank/DDBJ whole genome shotgun (WGS) entry which is preliminary data.</text>
</comment>
<feature type="region of interest" description="Disordered" evidence="1">
    <location>
        <begin position="89"/>
        <end position="109"/>
    </location>
</feature>
<evidence type="ECO:0000256" key="1">
    <source>
        <dbReference type="SAM" id="MobiDB-lite"/>
    </source>
</evidence>
<evidence type="ECO:0000313" key="3">
    <source>
        <dbReference type="Proteomes" id="UP000634136"/>
    </source>
</evidence>
<organism evidence="2 3">
    <name type="scientific">Senna tora</name>
    <dbReference type="NCBI Taxonomy" id="362788"/>
    <lineage>
        <taxon>Eukaryota</taxon>
        <taxon>Viridiplantae</taxon>
        <taxon>Streptophyta</taxon>
        <taxon>Embryophyta</taxon>
        <taxon>Tracheophyta</taxon>
        <taxon>Spermatophyta</taxon>
        <taxon>Magnoliopsida</taxon>
        <taxon>eudicotyledons</taxon>
        <taxon>Gunneridae</taxon>
        <taxon>Pentapetalae</taxon>
        <taxon>rosids</taxon>
        <taxon>fabids</taxon>
        <taxon>Fabales</taxon>
        <taxon>Fabaceae</taxon>
        <taxon>Caesalpinioideae</taxon>
        <taxon>Cassia clade</taxon>
        <taxon>Senna</taxon>
    </lineage>
</organism>
<sequence>MAGGECQEMKASYLKLSRVQTLVEEEEDTARKRSRFLPLFYTLYSRKELDMEKKNCRKNSHLNTEGKATGTAPSMAEATMYCFPADGHRRSMSPEVEAERSSSSTCAIT</sequence>
<dbReference type="EMBL" id="JAAIUW010000008">
    <property type="protein sequence ID" value="KAF7820164.1"/>
    <property type="molecule type" value="Genomic_DNA"/>
</dbReference>
<dbReference type="Proteomes" id="UP000634136">
    <property type="component" value="Unassembled WGS sequence"/>
</dbReference>
<accession>A0A834TFQ0</accession>
<keyword evidence="3" id="KW-1185">Reference proteome</keyword>
<protein>
    <submittedName>
        <fullName evidence="2">Uncharacterized protein</fullName>
    </submittedName>
</protein>